<dbReference type="Proteomes" id="UP000247498">
    <property type="component" value="Unassembled WGS sequence"/>
</dbReference>
<comment type="caution">
    <text evidence="3">The sequence shown here is derived from an EMBL/GenBank/DDBJ whole genome shotgun (WGS) entry which is preliminary data.</text>
</comment>
<evidence type="ECO:0000256" key="1">
    <source>
        <dbReference type="SAM" id="MobiDB-lite"/>
    </source>
</evidence>
<feature type="region of interest" description="Disordered" evidence="1">
    <location>
        <begin position="117"/>
        <end position="147"/>
    </location>
</feature>
<gene>
    <name evidence="3" type="ORF">Rsub_05064</name>
</gene>
<evidence type="ECO:0000313" key="4">
    <source>
        <dbReference type="Proteomes" id="UP000247498"/>
    </source>
</evidence>
<reference evidence="3 4" key="1">
    <citation type="journal article" date="2018" name="Sci. Rep.">
        <title>Raphidocelis subcapitata (=Pseudokirchneriella subcapitata) provides an insight into genome evolution and environmental adaptations in the Sphaeropleales.</title>
        <authorList>
            <person name="Suzuki S."/>
            <person name="Yamaguchi H."/>
            <person name="Nakajima N."/>
            <person name="Kawachi M."/>
        </authorList>
    </citation>
    <scope>NUCLEOTIDE SEQUENCE [LARGE SCALE GENOMIC DNA]</scope>
    <source>
        <strain evidence="3 4">NIES-35</strain>
    </source>
</reference>
<keyword evidence="4" id="KW-1185">Reference proteome</keyword>
<proteinExistence type="predicted"/>
<organism evidence="3 4">
    <name type="scientific">Raphidocelis subcapitata</name>
    <dbReference type="NCBI Taxonomy" id="307507"/>
    <lineage>
        <taxon>Eukaryota</taxon>
        <taxon>Viridiplantae</taxon>
        <taxon>Chlorophyta</taxon>
        <taxon>core chlorophytes</taxon>
        <taxon>Chlorophyceae</taxon>
        <taxon>CS clade</taxon>
        <taxon>Sphaeropleales</taxon>
        <taxon>Selenastraceae</taxon>
        <taxon>Raphidocelis</taxon>
    </lineage>
</organism>
<evidence type="ECO:0000256" key="2">
    <source>
        <dbReference type="SAM" id="SignalP"/>
    </source>
</evidence>
<accession>A0A2V0P6H7</accession>
<sequence>MRLMARRGVPPRASCAALLLAALLLAAAAACAHAGMRVQTSEDDLQENPDPVAGAAAFTARGTETGRGLLWTIKAGATLPKPVSPPPSPKPAAPPSPSPSPRPGALLSRTVASLLAKPPLPKPVASPSPKPAASSSSPPPSPAAAARGLPLSGLLAKVTGKQAAARPSPSPPAKPAASAAANASVQVPAGCTLAQLLLGHCKAAASPSASPSPSSPPMPASPYLAQSLHNGTCRATLLPNGDFQQDKAIDATALVGWAKLKENATVGGGGLFNGSYYSYSGMPPPPFNGSGRYFRSRPAGNVAFALVNNAPIHVTSTRQLLYFDWFVDNPWPYWFVAQSMSLLANGSETITHQARVDLYDFDKLVPPGNFSHLAALLFDGLDSQAGGAGNASSTAKAAANGTANGTAAGGGAYLGPVLLPDVVAATPNLASMATVAQLGDHVGKRVLVAFRYSTNVYYLGFGIDNVMVVECANDWWLGNS</sequence>
<dbReference type="AlphaFoldDB" id="A0A2V0P6H7"/>
<dbReference type="InParanoid" id="A0A2V0P6H7"/>
<name>A0A2V0P6H7_9CHLO</name>
<protein>
    <submittedName>
        <fullName evidence="3">Uncharacterized protein</fullName>
    </submittedName>
</protein>
<feature type="region of interest" description="Disordered" evidence="1">
    <location>
        <begin position="77"/>
        <end position="105"/>
    </location>
</feature>
<dbReference type="EMBL" id="BDRX01000034">
    <property type="protein sequence ID" value="GBF92695.1"/>
    <property type="molecule type" value="Genomic_DNA"/>
</dbReference>
<feature type="signal peptide" evidence="2">
    <location>
        <begin position="1"/>
        <end position="34"/>
    </location>
</feature>
<evidence type="ECO:0000313" key="3">
    <source>
        <dbReference type="EMBL" id="GBF92695.1"/>
    </source>
</evidence>
<feature type="compositionally biased region" description="Pro residues" evidence="1">
    <location>
        <begin position="82"/>
        <end position="102"/>
    </location>
</feature>
<dbReference type="PROSITE" id="PS51257">
    <property type="entry name" value="PROKAR_LIPOPROTEIN"/>
    <property type="match status" value="1"/>
</dbReference>
<dbReference type="OrthoDB" id="528102at2759"/>
<feature type="compositionally biased region" description="Pro residues" evidence="1">
    <location>
        <begin position="118"/>
        <end position="130"/>
    </location>
</feature>
<keyword evidence="2" id="KW-0732">Signal</keyword>
<feature type="chain" id="PRO_5015960708" evidence="2">
    <location>
        <begin position="35"/>
        <end position="480"/>
    </location>
</feature>